<evidence type="ECO:0000256" key="2">
    <source>
        <dbReference type="ARBA" id="ARBA00022963"/>
    </source>
</evidence>
<keyword evidence="8" id="KW-1185">Reference proteome</keyword>
<evidence type="ECO:0000259" key="6">
    <source>
        <dbReference type="PROSITE" id="PS51635"/>
    </source>
</evidence>
<dbReference type="AlphaFoldDB" id="A0A4Z1EE65"/>
<protein>
    <recommendedName>
        <fullName evidence="6">PNPLA domain-containing protein</fullName>
    </recommendedName>
</protein>
<reference evidence="7 8" key="1">
    <citation type="submission" date="2017-12" db="EMBL/GenBank/DDBJ databases">
        <title>Comparative genomics of Botrytis spp.</title>
        <authorList>
            <person name="Valero-Jimenez C.A."/>
            <person name="Tapia P."/>
            <person name="Veloso J."/>
            <person name="Silva-Moreno E."/>
            <person name="Staats M."/>
            <person name="Valdes J.H."/>
            <person name="Van Kan J.A.L."/>
        </authorList>
    </citation>
    <scope>NUCLEOTIDE SEQUENCE [LARGE SCALE GENOMIC DNA]</scope>
    <source>
        <strain evidence="7 8">Bt9001</strain>
    </source>
</reference>
<evidence type="ECO:0000256" key="4">
    <source>
        <dbReference type="PROSITE-ProRule" id="PRU01161"/>
    </source>
</evidence>
<feature type="short sequence motif" description="GXGXXG" evidence="4">
    <location>
        <begin position="80"/>
        <end position="85"/>
    </location>
</feature>
<dbReference type="EMBL" id="PQXH01000154">
    <property type="protein sequence ID" value="TGO09800.1"/>
    <property type="molecule type" value="Genomic_DNA"/>
</dbReference>
<comment type="caution">
    <text evidence="7">The sequence shown here is derived from an EMBL/GenBank/DDBJ whole genome shotgun (WGS) entry which is preliminary data.</text>
</comment>
<dbReference type="GO" id="GO:0016020">
    <property type="term" value="C:membrane"/>
    <property type="evidence" value="ECO:0007669"/>
    <property type="project" value="TreeGrafter"/>
</dbReference>
<sequence length="538" mass="61274">MNPNSLTPWDADVPRLRRLSISDGNSHSSSHSMTSTLFVPDASPTNQASRSMNHSPSSSTGRNGSTHNPWNKKYILTLDGGGVRGLSSLLIIQHLMVLCNTFEQSQDQLVKSSFHPLPFQQGQGSITNSKKSRSAQFLPVHYFDYIGMGCSYYIYQQLPTDIFTAGTSTGGLSAIMLSRLRMNSDDCIQEYENLGENIFGHPRKLSMRGPIPWNREKYDHRKLEESIKDVVKRRDWKEDQIADSMYPSNKDRCRTIVLAVRENNSANAPYLFRTYEHVKSELNYSEELNPGPPLHIPIWQVARATTAAPTYFKPFQLLNERFVDGGYGHNNPTSRTFAEVEQVHGKGTVALTLSIGTGRPTKVQPIARQNSGLISHYRQMIKYTAATTTDSEHTHEYVKALTADRCTYERFNVDGGLGDIDLGEWRVHGNENITLKRIREQTHVYLNQSEVRRRIEKVAKMLVRNRQERSRTEKWDVVATGHRFHCPRCCNEETIFTREEDFKTHLCEAHEFSSAPGESSEELRLKRAIRDGRILHAD</sequence>
<dbReference type="GO" id="GO:0016042">
    <property type="term" value="P:lipid catabolic process"/>
    <property type="evidence" value="ECO:0007669"/>
    <property type="project" value="UniProtKB-UniRule"/>
</dbReference>
<proteinExistence type="predicted"/>
<dbReference type="GO" id="GO:0046486">
    <property type="term" value="P:glycerolipid metabolic process"/>
    <property type="evidence" value="ECO:0007669"/>
    <property type="project" value="UniProtKB-ARBA"/>
</dbReference>
<evidence type="ECO:0000256" key="5">
    <source>
        <dbReference type="SAM" id="MobiDB-lite"/>
    </source>
</evidence>
<evidence type="ECO:0000313" key="7">
    <source>
        <dbReference type="EMBL" id="TGO09800.1"/>
    </source>
</evidence>
<feature type="compositionally biased region" description="Low complexity" evidence="5">
    <location>
        <begin position="21"/>
        <end position="35"/>
    </location>
</feature>
<dbReference type="OrthoDB" id="1658288at2759"/>
<dbReference type="PROSITE" id="PS51635">
    <property type="entry name" value="PNPLA"/>
    <property type="match status" value="1"/>
</dbReference>
<dbReference type="PANTHER" id="PTHR24185">
    <property type="entry name" value="CALCIUM-INDEPENDENT PHOSPHOLIPASE A2-GAMMA"/>
    <property type="match status" value="1"/>
</dbReference>
<dbReference type="GO" id="GO:0047499">
    <property type="term" value="F:calcium-independent phospholipase A2 activity"/>
    <property type="evidence" value="ECO:0007669"/>
    <property type="project" value="TreeGrafter"/>
</dbReference>
<organism evidence="7 8">
    <name type="scientific">Botrytis tulipae</name>
    <dbReference type="NCBI Taxonomy" id="87230"/>
    <lineage>
        <taxon>Eukaryota</taxon>
        <taxon>Fungi</taxon>
        <taxon>Dikarya</taxon>
        <taxon>Ascomycota</taxon>
        <taxon>Pezizomycotina</taxon>
        <taxon>Leotiomycetes</taxon>
        <taxon>Helotiales</taxon>
        <taxon>Sclerotiniaceae</taxon>
        <taxon>Botrytis</taxon>
    </lineage>
</organism>
<name>A0A4Z1EE65_9HELO</name>
<feature type="compositionally biased region" description="Polar residues" evidence="5">
    <location>
        <begin position="43"/>
        <end position="66"/>
    </location>
</feature>
<evidence type="ECO:0000256" key="1">
    <source>
        <dbReference type="ARBA" id="ARBA00022801"/>
    </source>
</evidence>
<dbReference type="Gene3D" id="3.40.1090.10">
    <property type="entry name" value="Cytosolic phospholipase A2 catalytic domain"/>
    <property type="match status" value="1"/>
</dbReference>
<feature type="active site" description="Nucleophile" evidence="4">
    <location>
        <position position="168"/>
    </location>
</feature>
<keyword evidence="3 4" id="KW-0443">Lipid metabolism</keyword>
<dbReference type="GO" id="GO:0019369">
    <property type="term" value="P:arachidonate metabolic process"/>
    <property type="evidence" value="ECO:0007669"/>
    <property type="project" value="TreeGrafter"/>
</dbReference>
<keyword evidence="2 4" id="KW-0442">Lipid degradation</keyword>
<dbReference type="InterPro" id="IPR016035">
    <property type="entry name" value="Acyl_Trfase/lysoPLipase"/>
</dbReference>
<dbReference type="PANTHER" id="PTHR24185:SF1">
    <property type="entry name" value="CALCIUM-INDEPENDENT PHOSPHOLIPASE A2-GAMMA"/>
    <property type="match status" value="1"/>
</dbReference>
<gene>
    <name evidence="7" type="ORF">BTUL_0154g00230</name>
</gene>
<feature type="domain" description="PNPLA" evidence="6">
    <location>
        <begin position="76"/>
        <end position="337"/>
    </location>
</feature>
<dbReference type="SUPFAM" id="SSF52151">
    <property type="entry name" value="FabD/lysophospholipase-like"/>
    <property type="match status" value="1"/>
</dbReference>
<feature type="short sequence motif" description="GXSXG" evidence="4">
    <location>
        <begin position="166"/>
        <end position="170"/>
    </location>
</feature>
<dbReference type="Pfam" id="PF01734">
    <property type="entry name" value="Patatin"/>
    <property type="match status" value="1"/>
</dbReference>
<dbReference type="Proteomes" id="UP000297777">
    <property type="component" value="Unassembled WGS sequence"/>
</dbReference>
<feature type="region of interest" description="Disordered" evidence="5">
    <location>
        <begin position="20"/>
        <end position="66"/>
    </location>
</feature>
<feature type="short sequence motif" description="DGA/G" evidence="4">
    <location>
        <begin position="324"/>
        <end position="326"/>
    </location>
</feature>
<dbReference type="InterPro" id="IPR002641">
    <property type="entry name" value="PNPLA_dom"/>
</dbReference>
<accession>A0A4Z1EE65</accession>
<evidence type="ECO:0000256" key="3">
    <source>
        <dbReference type="ARBA" id="ARBA00023098"/>
    </source>
</evidence>
<evidence type="ECO:0000313" key="8">
    <source>
        <dbReference type="Proteomes" id="UP000297777"/>
    </source>
</evidence>
<feature type="active site" description="Proton acceptor" evidence="4">
    <location>
        <position position="324"/>
    </location>
</feature>
<keyword evidence="1 4" id="KW-0378">Hydrolase</keyword>